<dbReference type="InterPro" id="IPR050583">
    <property type="entry name" value="Mycobacterial_A85_antigen"/>
</dbReference>
<organism evidence="2 3">
    <name type="scientific">Saccharophagus degradans</name>
    <dbReference type="NCBI Taxonomy" id="86304"/>
    <lineage>
        <taxon>Bacteria</taxon>
        <taxon>Pseudomonadati</taxon>
        <taxon>Pseudomonadota</taxon>
        <taxon>Gammaproteobacteria</taxon>
        <taxon>Cellvibrionales</taxon>
        <taxon>Cellvibrionaceae</taxon>
        <taxon>Saccharophagus</taxon>
    </lineage>
</organism>
<dbReference type="PANTHER" id="PTHR48098">
    <property type="entry name" value="ENTEROCHELIN ESTERASE-RELATED"/>
    <property type="match status" value="1"/>
</dbReference>
<accession>A0AAW7X3D1</accession>
<feature type="signal peptide" evidence="1">
    <location>
        <begin position="1"/>
        <end position="23"/>
    </location>
</feature>
<dbReference type="InterPro" id="IPR000801">
    <property type="entry name" value="Esterase-like"/>
</dbReference>
<name>A0AAW7X3D1_9GAMM</name>
<dbReference type="GO" id="GO:0016787">
    <property type="term" value="F:hydrolase activity"/>
    <property type="evidence" value="ECO:0007669"/>
    <property type="project" value="UniProtKB-KW"/>
</dbReference>
<evidence type="ECO:0000313" key="2">
    <source>
        <dbReference type="EMBL" id="MDO6421478.1"/>
    </source>
</evidence>
<dbReference type="Proteomes" id="UP001169760">
    <property type="component" value="Unassembled WGS sequence"/>
</dbReference>
<reference evidence="2" key="1">
    <citation type="submission" date="2023-07" db="EMBL/GenBank/DDBJ databases">
        <title>Genome content predicts the carbon catabolic preferences of heterotrophic bacteria.</title>
        <authorList>
            <person name="Gralka M."/>
        </authorList>
    </citation>
    <scope>NUCLEOTIDE SEQUENCE</scope>
    <source>
        <strain evidence="2">I3M17_2</strain>
    </source>
</reference>
<keyword evidence="2" id="KW-0378">Hydrolase</keyword>
<dbReference type="SUPFAM" id="SSF53474">
    <property type="entry name" value="alpha/beta-Hydrolases"/>
    <property type="match status" value="1"/>
</dbReference>
<gene>
    <name evidence="2" type="ORF">Q4521_03235</name>
</gene>
<evidence type="ECO:0000313" key="3">
    <source>
        <dbReference type="Proteomes" id="UP001169760"/>
    </source>
</evidence>
<sequence length="341" mass="38497">MSVKYSFILSTLLLLFGSSYCLAGAVEKHTIKSKALEHSLIGVASERNVYVYLPDGYQQGKKSYPIIYYVANLDQPINAELTAVLDDAIAKGELPPCIFVSADFSLTPGFNFFGNNEVVGHWLDFIHQDLRNWVESNYRVKRGAKHRAISGHFLGAYAAIKLAMFYPETYGSVYGLHPVATEYGDRPFLFKPNWEEVHSAKSAAELKQPYSAAFVSMAQAYLPNTNKPPFYADFIVEKVNGELVPAVANIRKLKQTFHLADLTPEYAENLLKLRGIGMDWGRNDQNWGHVIGARRYSVLLENFGITHDAEEHLGNGWDYQFRLNGKVRTRMLPFLGKYLEP</sequence>
<evidence type="ECO:0000256" key="1">
    <source>
        <dbReference type="SAM" id="SignalP"/>
    </source>
</evidence>
<proteinExistence type="predicted"/>
<protein>
    <submittedName>
        <fullName evidence="2">Alpha/beta hydrolase-fold protein</fullName>
    </submittedName>
</protein>
<feature type="chain" id="PRO_5044026650" evidence="1">
    <location>
        <begin position="24"/>
        <end position="341"/>
    </location>
</feature>
<dbReference type="Pfam" id="PF00756">
    <property type="entry name" value="Esterase"/>
    <property type="match status" value="1"/>
</dbReference>
<comment type="caution">
    <text evidence="2">The sequence shown here is derived from an EMBL/GenBank/DDBJ whole genome shotgun (WGS) entry which is preliminary data.</text>
</comment>
<dbReference type="AlphaFoldDB" id="A0AAW7X3D1"/>
<keyword evidence="1" id="KW-0732">Signal</keyword>
<dbReference type="Gene3D" id="3.40.50.1820">
    <property type="entry name" value="alpha/beta hydrolase"/>
    <property type="match status" value="1"/>
</dbReference>
<dbReference type="EMBL" id="JAUOPB010000002">
    <property type="protein sequence ID" value="MDO6421478.1"/>
    <property type="molecule type" value="Genomic_DNA"/>
</dbReference>
<dbReference type="InterPro" id="IPR029058">
    <property type="entry name" value="AB_hydrolase_fold"/>
</dbReference>
<dbReference type="RefSeq" id="WP_303490931.1">
    <property type="nucleotide sequence ID" value="NZ_JAUOPB010000002.1"/>
</dbReference>